<reference evidence="2" key="1">
    <citation type="submission" date="2014-11" db="EMBL/GenBank/DDBJ databases">
        <authorList>
            <person name="Amaro Gonzalez C."/>
        </authorList>
    </citation>
    <scope>NUCLEOTIDE SEQUENCE</scope>
</reference>
<accession>A0A0E9PBK4</accession>
<sequence length="51" mass="5876">MSNHQQETALLQVQFHSASLLKILLCLCILASHLLANTITYFSFRGHYERN</sequence>
<dbReference type="EMBL" id="GBXM01106915">
    <property type="protein sequence ID" value="JAH01662.1"/>
    <property type="molecule type" value="Transcribed_RNA"/>
</dbReference>
<dbReference type="AlphaFoldDB" id="A0A0E9PBK4"/>
<name>A0A0E9PBK4_ANGAN</name>
<feature type="transmembrane region" description="Helical" evidence="1">
    <location>
        <begin position="20"/>
        <end position="44"/>
    </location>
</feature>
<evidence type="ECO:0000256" key="1">
    <source>
        <dbReference type="SAM" id="Phobius"/>
    </source>
</evidence>
<evidence type="ECO:0000313" key="2">
    <source>
        <dbReference type="EMBL" id="JAH01662.1"/>
    </source>
</evidence>
<keyword evidence="1" id="KW-1133">Transmembrane helix</keyword>
<keyword evidence="1" id="KW-0812">Transmembrane</keyword>
<reference evidence="2" key="2">
    <citation type="journal article" date="2015" name="Fish Shellfish Immunol.">
        <title>Early steps in the European eel (Anguilla anguilla)-Vibrio vulnificus interaction in the gills: Role of the RtxA13 toxin.</title>
        <authorList>
            <person name="Callol A."/>
            <person name="Pajuelo D."/>
            <person name="Ebbesson L."/>
            <person name="Teles M."/>
            <person name="MacKenzie S."/>
            <person name="Amaro C."/>
        </authorList>
    </citation>
    <scope>NUCLEOTIDE SEQUENCE</scope>
</reference>
<proteinExistence type="predicted"/>
<protein>
    <submittedName>
        <fullName evidence="2">Uncharacterized protein</fullName>
    </submittedName>
</protein>
<keyword evidence="1" id="KW-0472">Membrane</keyword>
<organism evidence="2">
    <name type="scientific">Anguilla anguilla</name>
    <name type="common">European freshwater eel</name>
    <name type="synonym">Muraena anguilla</name>
    <dbReference type="NCBI Taxonomy" id="7936"/>
    <lineage>
        <taxon>Eukaryota</taxon>
        <taxon>Metazoa</taxon>
        <taxon>Chordata</taxon>
        <taxon>Craniata</taxon>
        <taxon>Vertebrata</taxon>
        <taxon>Euteleostomi</taxon>
        <taxon>Actinopterygii</taxon>
        <taxon>Neopterygii</taxon>
        <taxon>Teleostei</taxon>
        <taxon>Anguilliformes</taxon>
        <taxon>Anguillidae</taxon>
        <taxon>Anguilla</taxon>
    </lineage>
</organism>